<name>A0ABU3EUT1_9ENTE</name>
<dbReference type="RefSeq" id="WP_311821106.1">
    <property type="nucleotide sequence ID" value="NZ_JARPYF010000001.1"/>
</dbReference>
<dbReference type="EMBL" id="JARPYI010000001">
    <property type="protein sequence ID" value="MDT2598629.1"/>
    <property type="molecule type" value="Genomic_DNA"/>
</dbReference>
<evidence type="ECO:0000313" key="3">
    <source>
        <dbReference type="Proteomes" id="UP001252875"/>
    </source>
</evidence>
<feature type="compositionally biased region" description="Polar residues" evidence="1">
    <location>
        <begin position="170"/>
        <end position="182"/>
    </location>
</feature>
<feature type="region of interest" description="Disordered" evidence="1">
    <location>
        <begin position="142"/>
        <end position="199"/>
    </location>
</feature>
<evidence type="ECO:0000313" key="2">
    <source>
        <dbReference type="EMBL" id="MDT2598629.1"/>
    </source>
</evidence>
<dbReference type="InterPro" id="IPR021321">
    <property type="entry name" value="DUF2922"/>
</dbReference>
<dbReference type="Proteomes" id="UP001252875">
    <property type="component" value="Unassembled WGS sequence"/>
</dbReference>
<sequence>MKKMYAVKTIKTKKLVSTFKKSNGKKKNLIINNPTVEKSAEEIREAMELLTTLDIFEEEDGVKTYAEVDTCKYIETTKYIQFDKEHPVEAVEPTIAAEPIEGPTVTKPKYENYVDLVCPRALEQLPNINVESALAPINNAAEAKPTVNPEPFTDLPDSNVPLRKVEKPTEPSSDEQPQKTSNGSKLLNKIKGLLLGRSP</sequence>
<comment type="caution">
    <text evidence="2">The sequence shown here is derived from an EMBL/GenBank/DDBJ whole genome shotgun (WGS) entry which is preliminary data.</text>
</comment>
<organism evidence="2 3">
    <name type="scientific">Enterococcus hulanensis</name>
    <dbReference type="NCBI Taxonomy" id="2559929"/>
    <lineage>
        <taxon>Bacteria</taxon>
        <taxon>Bacillati</taxon>
        <taxon>Bacillota</taxon>
        <taxon>Bacilli</taxon>
        <taxon>Lactobacillales</taxon>
        <taxon>Enterococcaceae</taxon>
        <taxon>Enterococcus</taxon>
    </lineage>
</organism>
<feature type="compositionally biased region" description="Low complexity" evidence="1">
    <location>
        <begin position="183"/>
        <end position="199"/>
    </location>
</feature>
<dbReference type="Pfam" id="PF11148">
    <property type="entry name" value="DUF2922"/>
    <property type="match status" value="1"/>
</dbReference>
<evidence type="ECO:0000256" key="1">
    <source>
        <dbReference type="SAM" id="MobiDB-lite"/>
    </source>
</evidence>
<protein>
    <submittedName>
        <fullName evidence="2">DUF2922 domain-containing protein</fullName>
    </submittedName>
</protein>
<reference evidence="2 3" key="1">
    <citation type="submission" date="2023-03" db="EMBL/GenBank/DDBJ databases">
        <authorList>
            <person name="Shen W."/>
            <person name="Cai J."/>
        </authorList>
    </citation>
    <scope>NUCLEOTIDE SEQUENCE [LARGE SCALE GENOMIC DNA]</scope>
    <source>
        <strain evidence="2 3">D6-4</strain>
    </source>
</reference>
<accession>A0ABU3EUT1</accession>
<proteinExistence type="predicted"/>
<keyword evidence="3" id="KW-1185">Reference proteome</keyword>
<gene>
    <name evidence="2" type="ORF">P7D85_02515</name>
</gene>